<accession>A0ABV0T1U3</accession>
<organism evidence="1 2">
    <name type="scientific">Ilyodon furcidens</name>
    <name type="common">goldbreast splitfin</name>
    <dbReference type="NCBI Taxonomy" id="33524"/>
    <lineage>
        <taxon>Eukaryota</taxon>
        <taxon>Metazoa</taxon>
        <taxon>Chordata</taxon>
        <taxon>Craniata</taxon>
        <taxon>Vertebrata</taxon>
        <taxon>Euteleostomi</taxon>
        <taxon>Actinopterygii</taxon>
        <taxon>Neopterygii</taxon>
        <taxon>Teleostei</taxon>
        <taxon>Neoteleostei</taxon>
        <taxon>Acanthomorphata</taxon>
        <taxon>Ovalentaria</taxon>
        <taxon>Atherinomorphae</taxon>
        <taxon>Cyprinodontiformes</taxon>
        <taxon>Goodeidae</taxon>
        <taxon>Ilyodon</taxon>
    </lineage>
</organism>
<protein>
    <submittedName>
        <fullName evidence="1">Uncharacterized protein</fullName>
    </submittedName>
</protein>
<proteinExistence type="predicted"/>
<reference evidence="1 2" key="1">
    <citation type="submission" date="2021-06" db="EMBL/GenBank/DDBJ databases">
        <authorList>
            <person name="Palmer J.M."/>
        </authorList>
    </citation>
    <scope>NUCLEOTIDE SEQUENCE [LARGE SCALE GENOMIC DNA]</scope>
    <source>
        <strain evidence="2">if_2019</strain>
        <tissue evidence="1">Muscle</tissue>
    </source>
</reference>
<keyword evidence="2" id="KW-1185">Reference proteome</keyword>
<dbReference type="Proteomes" id="UP001482620">
    <property type="component" value="Unassembled WGS sequence"/>
</dbReference>
<evidence type="ECO:0000313" key="1">
    <source>
        <dbReference type="EMBL" id="MEQ2226340.1"/>
    </source>
</evidence>
<feature type="non-terminal residue" evidence="1">
    <location>
        <position position="83"/>
    </location>
</feature>
<evidence type="ECO:0000313" key="2">
    <source>
        <dbReference type="Proteomes" id="UP001482620"/>
    </source>
</evidence>
<comment type="caution">
    <text evidence="1">The sequence shown here is derived from an EMBL/GenBank/DDBJ whole genome shotgun (WGS) entry which is preliminary data.</text>
</comment>
<sequence length="83" mass="8576">MEHVSGCRWGRGGVTAAEGRWIQAGQVRRDHGGAASGCGGQTGQSSSVLLGIQLPLAAAHSSDESSSLTTAVLRQQEVDFALR</sequence>
<gene>
    <name evidence="1" type="ORF">ILYODFUR_026484</name>
</gene>
<dbReference type="EMBL" id="JAHRIQ010014944">
    <property type="protein sequence ID" value="MEQ2226340.1"/>
    <property type="molecule type" value="Genomic_DNA"/>
</dbReference>
<name>A0ABV0T1U3_9TELE</name>